<proteinExistence type="predicted"/>
<keyword evidence="5" id="KW-1185">Reference proteome</keyword>
<dbReference type="GO" id="GO:0003824">
    <property type="term" value="F:catalytic activity"/>
    <property type="evidence" value="ECO:0007669"/>
    <property type="project" value="InterPro"/>
</dbReference>
<feature type="region of interest" description="Disordered" evidence="1">
    <location>
        <begin position="269"/>
        <end position="288"/>
    </location>
</feature>
<dbReference type="InterPro" id="IPR005302">
    <property type="entry name" value="MoCF_Sase_C"/>
</dbReference>
<dbReference type="InterPro" id="IPR011037">
    <property type="entry name" value="Pyrv_Knase-like_insert_dom_sf"/>
</dbReference>
<feature type="signal peptide" evidence="2">
    <location>
        <begin position="1"/>
        <end position="16"/>
    </location>
</feature>
<evidence type="ECO:0000259" key="3">
    <source>
        <dbReference type="PROSITE" id="PS51340"/>
    </source>
</evidence>
<evidence type="ECO:0000313" key="4">
    <source>
        <dbReference type="EMBL" id="CAH9106490.1"/>
    </source>
</evidence>
<reference evidence="4" key="1">
    <citation type="submission" date="2022-07" db="EMBL/GenBank/DDBJ databases">
        <authorList>
            <person name="Macas J."/>
            <person name="Novak P."/>
            <person name="Neumann P."/>
        </authorList>
    </citation>
    <scope>NUCLEOTIDE SEQUENCE</scope>
</reference>
<gene>
    <name evidence="4" type="ORF">CEURO_LOCUS17306</name>
</gene>
<dbReference type="Pfam" id="PF03476">
    <property type="entry name" value="MOSC_N"/>
    <property type="match status" value="1"/>
</dbReference>
<protein>
    <recommendedName>
        <fullName evidence="3">MOSC domain-containing protein</fullName>
    </recommendedName>
</protein>
<evidence type="ECO:0000256" key="1">
    <source>
        <dbReference type="SAM" id="MobiDB-lite"/>
    </source>
</evidence>
<dbReference type="AlphaFoldDB" id="A0A9P1EH80"/>
<dbReference type="PANTHER" id="PTHR14237:SF69">
    <property type="entry name" value="MITOCHONDRIAL AMIDOXIME REDUCING COMPONENT 2-LIKE ISOFORM X1"/>
    <property type="match status" value="1"/>
</dbReference>
<name>A0A9P1EH80_CUSEU</name>
<keyword evidence="2" id="KW-0732">Signal</keyword>
<dbReference type="SUPFAM" id="SSF141673">
    <property type="entry name" value="MOSC N-terminal domain-like"/>
    <property type="match status" value="1"/>
</dbReference>
<organism evidence="4 5">
    <name type="scientific">Cuscuta europaea</name>
    <name type="common">European dodder</name>
    <dbReference type="NCBI Taxonomy" id="41803"/>
    <lineage>
        <taxon>Eukaryota</taxon>
        <taxon>Viridiplantae</taxon>
        <taxon>Streptophyta</taxon>
        <taxon>Embryophyta</taxon>
        <taxon>Tracheophyta</taxon>
        <taxon>Spermatophyta</taxon>
        <taxon>Magnoliopsida</taxon>
        <taxon>eudicotyledons</taxon>
        <taxon>Gunneridae</taxon>
        <taxon>Pentapetalae</taxon>
        <taxon>asterids</taxon>
        <taxon>lamiids</taxon>
        <taxon>Solanales</taxon>
        <taxon>Convolvulaceae</taxon>
        <taxon>Cuscuteae</taxon>
        <taxon>Cuscuta</taxon>
        <taxon>Cuscuta subgen. Cuscuta</taxon>
    </lineage>
</organism>
<dbReference type="OrthoDB" id="17255at2759"/>
<comment type="caution">
    <text evidence="4">The sequence shown here is derived from an EMBL/GenBank/DDBJ whole genome shotgun (WGS) entry which is preliminary data.</text>
</comment>
<dbReference type="PANTHER" id="PTHR14237">
    <property type="entry name" value="MOLYBDOPTERIN COFACTOR SULFURASE MOSC"/>
    <property type="match status" value="1"/>
</dbReference>
<evidence type="ECO:0000256" key="2">
    <source>
        <dbReference type="SAM" id="SignalP"/>
    </source>
</evidence>
<dbReference type="GO" id="GO:0032787">
    <property type="term" value="P:monocarboxylic acid metabolic process"/>
    <property type="evidence" value="ECO:0007669"/>
    <property type="project" value="UniProtKB-ARBA"/>
</dbReference>
<dbReference type="Pfam" id="PF03473">
    <property type="entry name" value="MOSC"/>
    <property type="match status" value="1"/>
</dbReference>
<feature type="chain" id="PRO_5040274246" description="MOSC domain-containing protein" evidence="2">
    <location>
        <begin position="17"/>
        <end position="336"/>
    </location>
</feature>
<dbReference type="InterPro" id="IPR005303">
    <property type="entry name" value="MOCOS_middle"/>
</dbReference>
<accession>A0A9P1EH80</accession>
<dbReference type="PROSITE" id="PS51340">
    <property type="entry name" value="MOSC"/>
    <property type="match status" value="1"/>
</dbReference>
<dbReference type="EMBL" id="CAMAPE010000050">
    <property type="protein sequence ID" value="CAH9106490.1"/>
    <property type="molecule type" value="Genomic_DNA"/>
</dbReference>
<dbReference type="SUPFAM" id="SSF50800">
    <property type="entry name" value="PK beta-barrel domain-like"/>
    <property type="match status" value="1"/>
</dbReference>
<dbReference type="GO" id="GO:0030170">
    <property type="term" value="F:pyridoxal phosphate binding"/>
    <property type="evidence" value="ECO:0007669"/>
    <property type="project" value="InterPro"/>
</dbReference>
<dbReference type="GO" id="GO:0030151">
    <property type="term" value="F:molybdenum ion binding"/>
    <property type="evidence" value="ECO:0007669"/>
    <property type="project" value="InterPro"/>
</dbReference>
<dbReference type="Proteomes" id="UP001152484">
    <property type="component" value="Unassembled WGS sequence"/>
</dbReference>
<sequence length="336" mass="38227">MSIFTLLRLLWKELLRRLLLWKEEEAEMEEEGGEEAAKVESIFIYPIKSCRSISPPEASITSTGFRWDRQWLVVNSSGRGATQRVDPKLALVQVELPPEAFSHGWKARKDSFLEVRAPAMNVLKVPLLEPSTLTDGVGLWGWTGAALDEGEEAAEWFTKFLGQPRRLVRFHEASQNRPAVPKYAAGHKLKFQDAYALLLASQESLDALNERLEEPVQITRFRPNIVVNGCTSYAEDLWKKVKINGLKFNSTQLCERCKVPRINQETAELGSEPTQTMRKFRSTENLNPDKKPDGKVYFGHWFVCDDHNAKAKSKTIKVGDPVYVLKKLSSYEDVVF</sequence>
<feature type="domain" description="MOSC" evidence="3">
    <location>
        <begin position="165"/>
        <end position="325"/>
    </location>
</feature>
<evidence type="ECO:0000313" key="5">
    <source>
        <dbReference type="Proteomes" id="UP001152484"/>
    </source>
</evidence>